<feature type="transmembrane region" description="Helical" evidence="1">
    <location>
        <begin position="230"/>
        <end position="248"/>
    </location>
</feature>
<name>A0ABT5EY92_9BACT</name>
<comment type="caution">
    <text evidence="2">The sequence shown here is derived from an EMBL/GenBank/DDBJ whole genome shotgun (WGS) entry which is preliminary data.</text>
</comment>
<keyword evidence="3" id="KW-1185">Reference proteome</keyword>
<feature type="transmembrane region" description="Helical" evidence="1">
    <location>
        <begin position="356"/>
        <end position="372"/>
    </location>
</feature>
<feature type="transmembrane region" description="Helical" evidence="1">
    <location>
        <begin position="155"/>
        <end position="177"/>
    </location>
</feature>
<keyword evidence="1" id="KW-0472">Membrane</keyword>
<feature type="transmembrane region" description="Helical" evidence="1">
    <location>
        <begin position="81"/>
        <end position="102"/>
    </location>
</feature>
<sequence length="540" mass="60549">MTTTLLVVVPALVDLLSSIRTAPFHWMAIDTYYYLTIGRNLARTGRFSYDGEHPTNGFHPLWQAFIGVTELVREKAGLGDIGLFLAVMSSVIAVGGATWLLGMTLLRARRLTPTFVLLPVGVYPLLVLPLWNFGLGLIEKAGLPHWRLPVFGTPWSYMNGMESGLCLLLFALSLFLATSRSALHSTRAGAYVGAALAAFTLARLDHGLIAAPMLAGYCFSCLRRGGRREAAGAAVLAFVALLLPYLLINRIHFGSLMPISGAAKTTFPKWNPEHAHLIKVLFQGALKNSPWWLPNACREAQIVLPPLLSLLYILACAFRRRRATRLEVQLVFAALGVIALGAYNFCFGLYLHQGYWYFPVSTLLPTLFVLSFRLPRLRFPALAAPRPSPGKVVACAVAVALGLAFFFKYHRHVAYNGDFLRFHQRTVPEVRKRYPNGLPKFIEVDDGVLSYWFDAPSQSFLLALDREGFTARREHRFLELSFERGFQHFASFQYRPHDYRPSELSAWLGRAADQPPERFLLEREYVSPDGMFALLRVRSR</sequence>
<feature type="transmembrane region" description="Helical" evidence="1">
    <location>
        <begin position="114"/>
        <end position="135"/>
    </location>
</feature>
<keyword evidence="1" id="KW-1133">Transmembrane helix</keyword>
<dbReference type="RefSeq" id="WP_271925134.1">
    <property type="nucleotide sequence ID" value="NZ_JAQNDO010000001.1"/>
</dbReference>
<reference evidence="2 3" key="1">
    <citation type="submission" date="2022-11" db="EMBL/GenBank/DDBJ databases">
        <title>Minimal conservation of predation-associated metabolite biosynthetic gene clusters underscores biosynthetic potential of Myxococcota including descriptions for ten novel species: Archangium lansinium sp. nov., Myxococcus landrumus sp. nov., Nannocystis bai.</title>
        <authorList>
            <person name="Ahearne A."/>
            <person name="Stevens C."/>
            <person name="Dowd S."/>
        </authorList>
    </citation>
    <scope>NUCLEOTIDE SEQUENCE [LARGE SCALE GENOMIC DNA]</scope>
    <source>
        <strain evidence="2 3">RJM3</strain>
    </source>
</reference>
<proteinExistence type="predicted"/>
<feature type="transmembrane region" description="Helical" evidence="1">
    <location>
        <begin position="392"/>
        <end position="409"/>
    </location>
</feature>
<dbReference type="EMBL" id="JAQNDO010000001">
    <property type="protein sequence ID" value="MDC0746761.1"/>
    <property type="molecule type" value="Genomic_DNA"/>
</dbReference>
<evidence type="ECO:0000313" key="2">
    <source>
        <dbReference type="EMBL" id="MDC0746761.1"/>
    </source>
</evidence>
<gene>
    <name evidence="2" type="ORF">POL67_35865</name>
</gene>
<organism evidence="2 3">
    <name type="scientific">Polyangium mundeleinium</name>
    <dbReference type="NCBI Taxonomy" id="2995306"/>
    <lineage>
        <taxon>Bacteria</taxon>
        <taxon>Pseudomonadati</taxon>
        <taxon>Myxococcota</taxon>
        <taxon>Polyangia</taxon>
        <taxon>Polyangiales</taxon>
        <taxon>Polyangiaceae</taxon>
        <taxon>Polyangium</taxon>
    </lineage>
</organism>
<evidence type="ECO:0000256" key="1">
    <source>
        <dbReference type="SAM" id="Phobius"/>
    </source>
</evidence>
<dbReference type="Proteomes" id="UP001221411">
    <property type="component" value="Unassembled WGS sequence"/>
</dbReference>
<evidence type="ECO:0000313" key="3">
    <source>
        <dbReference type="Proteomes" id="UP001221411"/>
    </source>
</evidence>
<protein>
    <recommendedName>
        <fullName evidence="4">Glycosyltransferase RgtA/B/C/D-like domain-containing protein</fullName>
    </recommendedName>
</protein>
<keyword evidence="1" id="KW-0812">Transmembrane</keyword>
<evidence type="ECO:0008006" key="4">
    <source>
        <dbReference type="Google" id="ProtNLM"/>
    </source>
</evidence>
<feature type="transmembrane region" description="Helical" evidence="1">
    <location>
        <begin position="330"/>
        <end position="350"/>
    </location>
</feature>
<accession>A0ABT5EY92</accession>